<dbReference type="Proteomes" id="UP001215598">
    <property type="component" value="Unassembled WGS sequence"/>
</dbReference>
<name>A0AAD7HD84_9AGAR</name>
<comment type="caution">
    <text evidence="4">The sequence shown here is derived from an EMBL/GenBank/DDBJ whole genome shotgun (WGS) entry which is preliminary data.</text>
</comment>
<reference evidence="4" key="1">
    <citation type="submission" date="2023-03" db="EMBL/GenBank/DDBJ databases">
        <title>Massive genome expansion in bonnet fungi (Mycena s.s.) driven by repeated elements and novel gene families across ecological guilds.</title>
        <authorList>
            <consortium name="Lawrence Berkeley National Laboratory"/>
            <person name="Harder C.B."/>
            <person name="Miyauchi S."/>
            <person name="Viragh M."/>
            <person name="Kuo A."/>
            <person name="Thoen E."/>
            <person name="Andreopoulos B."/>
            <person name="Lu D."/>
            <person name="Skrede I."/>
            <person name="Drula E."/>
            <person name="Henrissat B."/>
            <person name="Morin E."/>
            <person name="Kohler A."/>
            <person name="Barry K."/>
            <person name="LaButti K."/>
            <person name="Morin E."/>
            <person name="Salamov A."/>
            <person name="Lipzen A."/>
            <person name="Mereny Z."/>
            <person name="Hegedus B."/>
            <person name="Baldrian P."/>
            <person name="Stursova M."/>
            <person name="Weitz H."/>
            <person name="Taylor A."/>
            <person name="Grigoriev I.V."/>
            <person name="Nagy L.G."/>
            <person name="Martin F."/>
            <person name="Kauserud H."/>
        </authorList>
    </citation>
    <scope>NUCLEOTIDE SEQUENCE</scope>
    <source>
        <strain evidence="4">CBHHK182m</strain>
    </source>
</reference>
<evidence type="ECO:0000256" key="1">
    <source>
        <dbReference type="SAM" id="MobiDB-lite"/>
    </source>
</evidence>
<evidence type="ECO:0000313" key="5">
    <source>
        <dbReference type="Proteomes" id="UP001215598"/>
    </source>
</evidence>
<proteinExistence type="predicted"/>
<keyword evidence="2" id="KW-0472">Membrane</keyword>
<evidence type="ECO:0000256" key="3">
    <source>
        <dbReference type="SAM" id="SignalP"/>
    </source>
</evidence>
<accession>A0AAD7HD84</accession>
<keyword evidence="5" id="KW-1185">Reference proteome</keyword>
<dbReference type="CDD" id="cd12087">
    <property type="entry name" value="TM_EGFR-like"/>
    <property type="match status" value="1"/>
</dbReference>
<sequence>MLVTYSRPACLVALSSVFLAAQVHSQDQTTCSGTQMDWYTGVVGETPCRTYERLRQICNAEYQVGPLQNASLPGDFCTDQICSFTSNIIPMASYSLTADCCCNTIAFTLSMLCLNCQQQIGTGTGYDAPVGTLQKYFNASFDGTHSSQSHCYAPISKNFSSKVQTAVCNQNIKVLDDLYPIFHSDGSWFYVNTRDTVHEDTVVEANNSFTKCNVRITTPLNNTTNPTATNPTATNPTAQTSSPPSGNTNASMRVNAIAVAGIVVGTVGILTAVVAAGWILWRRRKSLKAKSLRPPTDLLQPPGMIRTDMSPYMRFQAALAPRKGQNPNVSSSSFTRMPAAELSRTEALPPPAYGQEGWASGKPPV</sequence>
<feature type="region of interest" description="Disordered" evidence="1">
    <location>
        <begin position="219"/>
        <end position="248"/>
    </location>
</feature>
<feature type="signal peptide" evidence="3">
    <location>
        <begin position="1"/>
        <end position="25"/>
    </location>
</feature>
<keyword evidence="3" id="KW-0732">Signal</keyword>
<keyword evidence="2" id="KW-0812">Transmembrane</keyword>
<evidence type="ECO:0008006" key="6">
    <source>
        <dbReference type="Google" id="ProtNLM"/>
    </source>
</evidence>
<feature type="chain" id="PRO_5041961477" description="Mid2 domain-containing protein" evidence="3">
    <location>
        <begin position="26"/>
        <end position="365"/>
    </location>
</feature>
<keyword evidence="2" id="KW-1133">Transmembrane helix</keyword>
<dbReference type="EMBL" id="JARKIB010000275">
    <property type="protein sequence ID" value="KAJ7717590.1"/>
    <property type="molecule type" value="Genomic_DNA"/>
</dbReference>
<evidence type="ECO:0000313" key="4">
    <source>
        <dbReference type="EMBL" id="KAJ7717590.1"/>
    </source>
</evidence>
<feature type="transmembrane region" description="Helical" evidence="2">
    <location>
        <begin position="257"/>
        <end position="281"/>
    </location>
</feature>
<dbReference type="AlphaFoldDB" id="A0AAD7HD84"/>
<feature type="region of interest" description="Disordered" evidence="1">
    <location>
        <begin position="320"/>
        <end position="365"/>
    </location>
</feature>
<evidence type="ECO:0000256" key="2">
    <source>
        <dbReference type="SAM" id="Phobius"/>
    </source>
</evidence>
<protein>
    <recommendedName>
        <fullName evidence="6">Mid2 domain-containing protein</fullName>
    </recommendedName>
</protein>
<feature type="compositionally biased region" description="Low complexity" evidence="1">
    <location>
        <begin position="219"/>
        <end position="245"/>
    </location>
</feature>
<gene>
    <name evidence="4" type="ORF">B0H16DRAFT_1476050</name>
</gene>
<organism evidence="4 5">
    <name type="scientific">Mycena metata</name>
    <dbReference type="NCBI Taxonomy" id="1033252"/>
    <lineage>
        <taxon>Eukaryota</taxon>
        <taxon>Fungi</taxon>
        <taxon>Dikarya</taxon>
        <taxon>Basidiomycota</taxon>
        <taxon>Agaricomycotina</taxon>
        <taxon>Agaricomycetes</taxon>
        <taxon>Agaricomycetidae</taxon>
        <taxon>Agaricales</taxon>
        <taxon>Marasmiineae</taxon>
        <taxon>Mycenaceae</taxon>
        <taxon>Mycena</taxon>
    </lineage>
</organism>
<feature type="compositionally biased region" description="Polar residues" evidence="1">
    <location>
        <begin position="325"/>
        <end position="335"/>
    </location>
</feature>